<dbReference type="Pfam" id="PF02661">
    <property type="entry name" value="Fic"/>
    <property type="match status" value="1"/>
</dbReference>
<evidence type="ECO:0000313" key="2">
    <source>
        <dbReference type="EMBL" id="MBY4797654.1"/>
    </source>
</evidence>
<accession>A0ABS7MJW3</accession>
<name>A0ABS7MJW3_9ACTN</name>
<proteinExistence type="predicted"/>
<dbReference type="InterPro" id="IPR006440">
    <property type="entry name" value="Doc"/>
</dbReference>
<dbReference type="PROSITE" id="PS51459">
    <property type="entry name" value="FIDO"/>
    <property type="match status" value="1"/>
</dbReference>
<reference evidence="2 3" key="1">
    <citation type="submission" date="2021-08" db="EMBL/GenBank/DDBJ databases">
        <title>Collinsella faecalis sp. nov. isolated from swine faeces.</title>
        <authorList>
            <person name="Oh B.S."/>
            <person name="Lee J.H."/>
        </authorList>
    </citation>
    <scope>NUCLEOTIDE SEQUENCE [LARGE SCALE GENOMIC DNA]</scope>
    <source>
        <strain evidence="2 3">AGMB00827</strain>
    </source>
</reference>
<gene>
    <name evidence="2" type="ORF">K6V98_04700</name>
</gene>
<keyword evidence="3" id="KW-1185">Reference proteome</keyword>
<dbReference type="NCBIfam" id="TIGR01550">
    <property type="entry name" value="DOC_P1"/>
    <property type="match status" value="1"/>
</dbReference>
<feature type="domain" description="Fido" evidence="1">
    <location>
        <begin position="18"/>
        <end position="152"/>
    </location>
</feature>
<protein>
    <submittedName>
        <fullName evidence="2">Type II toxin-antitoxin system death-on-curing family toxin</fullName>
    </submittedName>
</protein>
<dbReference type="EMBL" id="JAIMFO010000006">
    <property type="protein sequence ID" value="MBY4797654.1"/>
    <property type="molecule type" value="Genomic_DNA"/>
</dbReference>
<evidence type="ECO:0000313" key="3">
    <source>
        <dbReference type="Proteomes" id="UP000700908"/>
    </source>
</evidence>
<organism evidence="2 3">
    <name type="scientific">Collinsella ureilytica</name>
    <dbReference type="NCBI Taxonomy" id="2869515"/>
    <lineage>
        <taxon>Bacteria</taxon>
        <taxon>Bacillati</taxon>
        <taxon>Actinomycetota</taxon>
        <taxon>Coriobacteriia</taxon>
        <taxon>Coriobacteriales</taxon>
        <taxon>Coriobacteriaceae</taxon>
        <taxon>Collinsella</taxon>
    </lineage>
</organism>
<dbReference type="Gene3D" id="1.20.120.1870">
    <property type="entry name" value="Fic/DOC protein, Fido domain"/>
    <property type="match status" value="1"/>
</dbReference>
<dbReference type="InterPro" id="IPR053737">
    <property type="entry name" value="Type_II_TA_Toxin"/>
</dbReference>
<dbReference type="RefSeq" id="WP_222199374.1">
    <property type="nucleotide sequence ID" value="NZ_JAIMFO010000006.1"/>
</dbReference>
<dbReference type="InterPro" id="IPR003812">
    <property type="entry name" value="Fido"/>
</dbReference>
<evidence type="ECO:0000259" key="1">
    <source>
        <dbReference type="PROSITE" id="PS51459"/>
    </source>
</evidence>
<sequence length="159" mass="17911">MKYDTQPTEFATEEHVYGFAEAILDAHAAIEREQACFCELTAHQHRQELIGKLSSLVTNVFVGYGGSTPHDKYADIFEQVSDIGLKIAKLHAFLDGNKRTAVSVVLLTLRRAGIMVKLEDGEHSKNNEVYQWIHSAVSENKDIRELAEVLRSKAVYYQS</sequence>
<comment type="caution">
    <text evidence="2">The sequence shown here is derived from an EMBL/GenBank/DDBJ whole genome shotgun (WGS) entry which is preliminary data.</text>
</comment>
<dbReference type="Proteomes" id="UP000700908">
    <property type="component" value="Unassembled WGS sequence"/>
</dbReference>
<dbReference type="SUPFAM" id="SSF140931">
    <property type="entry name" value="Fic-like"/>
    <property type="match status" value="1"/>
</dbReference>
<dbReference type="InterPro" id="IPR036597">
    <property type="entry name" value="Fido-like_dom_sf"/>
</dbReference>